<dbReference type="Proteomes" id="UP000823674">
    <property type="component" value="Chromosome A05"/>
</dbReference>
<gene>
    <name evidence="1" type="primary">A05p053010.1_BraROA</name>
    <name evidence="1" type="ORF">IGI04_020983</name>
</gene>
<dbReference type="EMBL" id="JADBGQ010000005">
    <property type="protein sequence ID" value="KAG5399169.1"/>
    <property type="molecule type" value="Genomic_DNA"/>
</dbReference>
<keyword evidence="2" id="KW-1185">Reference proteome</keyword>
<evidence type="ECO:0000313" key="1">
    <source>
        <dbReference type="EMBL" id="KAG5399169.1"/>
    </source>
</evidence>
<evidence type="ECO:0000313" key="2">
    <source>
        <dbReference type="Proteomes" id="UP000823674"/>
    </source>
</evidence>
<protein>
    <submittedName>
        <fullName evidence="1">Uncharacterized protein</fullName>
    </submittedName>
</protein>
<sequence length="62" mass="7086">MVVDRDDKEERGIIIVERGKKQKKKLKGSFFHFGKYSLASSGIPSSGIRLINSQIFEYLKVL</sequence>
<name>A0ABQ7MKA0_BRACM</name>
<organism evidence="1 2">
    <name type="scientific">Brassica rapa subsp. trilocularis</name>
    <dbReference type="NCBI Taxonomy" id="1813537"/>
    <lineage>
        <taxon>Eukaryota</taxon>
        <taxon>Viridiplantae</taxon>
        <taxon>Streptophyta</taxon>
        <taxon>Embryophyta</taxon>
        <taxon>Tracheophyta</taxon>
        <taxon>Spermatophyta</taxon>
        <taxon>Magnoliopsida</taxon>
        <taxon>eudicotyledons</taxon>
        <taxon>Gunneridae</taxon>
        <taxon>Pentapetalae</taxon>
        <taxon>rosids</taxon>
        <taxon>malvids</taxon>
        <taxon>Brassicales</taxon>
        <taxon>Brassicaceae</taxon>
        <taxon>Brassiceae</taxon>
        <taxon>Brassica</taxon>
    </lineage>
</organism>
<accession>A0ABQ7MKA0</accession>
<proteinExistence type="predicted"/>
<reference evidence="1 2" key="1">
    <citation type="submission" date="2021-03" db="EMBL/GenBank/DDBJ databases">
        <authorList>
            <person name="King G.J."/>
            <person name="Bancroft I."/>
            <person name="Baten A."/>
            <person name="Bloomfield J."/>
            <person name="Borpatragohain P."/>
            <person name="He Z."/>
            <person name="Irish N."/>
            <person name="Irwin J."/>
            <person name="Liu K."/>
            <person name="Mauleon R.P."/>
            <person name="Moore J."/>
            <person name="Morris R."/>
            <person name="Ostergaard L."/>
            <person name="Wang B."/>
            <person name="Wells R."/>
        </authorList>
    </citation>
    <scope>NUCLEOTIDE SEQUENCE [LARGE SCALE GENOMIC DNA]</scope>
    <source>
        <strain evidence="1">R-o-18</strain>
        <tissue evidence="1">Leaf</tissue>
    </source>
</reference>
<comment type="caution">
    <text evidence="1">The sequence shown here is derived from an EMBL/GenBank/DDBJ whole genome shotgun (WGS) entry which is preliminary data.</text>
</comment>